<dbReference type="RefSeq" id="XP_062681310.1">
    <property type="nucleotide sequence ID" value="XM_062826750.1"/>
</dbReference>
<feature type="domain" description="Heterokaryon incompatibility" evidence="2">
    <location>
        <begin position="102"/>
        <end position="278"/>
    </location>
</feature>
<dbReference type="InterPro" id="IPR010730">
    <property type="entry name" value="HET"/>
</dbReference>
<comment type="caution">
    <text evidence="3">The sequence shown here is derived from an EMBL/GenBank/DDBJ whole genome shotgun (WGS) entry which is preliminary data.</text>
</comment>
<proteinExistence type="predicted"/>
<organism evidence="3 4">
    <name type="scientific">Neurospora tetraspora</name>
    <dbReference type="NCBI Taxonomy" id="94610"/>
    <lineage>
        <taxon>Eukaryota</taxon>
        <taxon>Fungi</taxon>
        <taxon>Dikarya</taxon>
        <taxon>Ascomycota</taxon>
        <taxon>Pezizomycotina</taxon>
        <taxon>Sordariomycetes</taxon>
        <taxon>Sordariomycetidae</taxon>
        <taxon>Sordariales</taxon>
        <taxon>Sordariaceae</taxon>
        <taxon>Neurospora</taxon>
    </lineage>
</organism>
<dbReference type="PANTHER" id="PTHR33112:SF16">
    <property type="entry name" value="HETEROKARYON INCOMPATIBILITY DOMAIN-CONTAINING PROTEIN"/>
    <property type="match status" value="1"/>
</dbReference>
<accession>A0AAE0JE68</accession>
<feature type="region of interest" description="Disordered" evidence="1">
    <location>
        <begin position="472"/>
        <end position="491"/>
    </location>
</feature>
<evidence type="ECO:0000256" key="1">
    <source>
        <dbReference type="SAM" id="MobiDB-lite"/>
    </source>
</evidence>
<dbReference type="Proteomes" id="UP001278500">
    <property type="component" value="Unassembled WGS sequence"/>
</dbReference>
<sequence length="645" mass="74139">MVPGSWCPRFLPPMGYNDQDPERNVLLLKDWLDNCRLNHTKCREIKKTMETGTDFLPTRLLDVQAFGTGSKSLSYLGNDVRLVSLSPTTGPESDMNKFPPPYFTLSHCWGPPEKRPTTTTKANLAQRMERIPLFELPRTFQDAIEITRKLGHRYLWIDSLCIVQDDEQDWAHEAGLMAKVYSHSSCTLSALSSKDSSEGLHLEPLDEDRSYMDLMITSHASPAGGSGTKKSDMDDPFFFRFRMFYSLDHWDTLYNGKIQLGLCDDISPLRSRAWTLQERELSRRIIHFAKNQALWECAELKATAQRPWHHSVYPALDPEQEWKEWAGIKKSLESLSLLQDRDGNPVHVAAAAVTASSLLSAYRGEHEWWEMVFDYSQRLLSKDTDKLAALSGMAQFYQRNHFPHARYVAGLWSSRLEEELFWEVDDRTSASRPAEYVAPSWSWAAVNGRVSFRPKDPVWRFQSMRKNILAEAEKDPANPVDAKDKDRDRERDPRKVICEEWKVEEVNLLPRYDDQYGALKGASLIIGGARLVEVKLFTETLIEPDPEYIQGFHRHYGGLKIDGRWVADHRLDVEGEVEQSGCRLWCLGMVAEKHYRERPVIGGLLLREERLDVDGDLCVYSRVGKFHNMAVALFDGVEPRRIKLI</sequence>
<name>A0AAE0JE68_9PEZI</name>
<reference evidence="3" key="2">
    <citation type="submission" date="2023-06" db="EMBL/GenBank/DDBJ databases">
        <authorList>
            <consortium name="Lawrence Berkeley National Laboratory"/>
            <person name="Haridas S."/>
            <person name="Hensen N."/>
            <person name="Bonometti L."/>
            <person name="Westerberg I."/>
            <person name="Brannstrom I.O."/>
            <person name="Guillou S."/>
            <person name="Cros-Aarteil S."/>
            <person name="Calhoun S."/>
            <person name="Kuo A."/>
            <person name="Mondo S."/>
            <person name="Pangilinan J."/>
            <person name="Riley R."/>
            <person name="Labutti K."/>
            <person name="Andreopoulos B."/>
            <person name="Lipzen A."/>
            <person name="Chen C."/>
            <person name="Yanf M."/>
            <person name="Daum C."/>
            <person name="Ng V."/>
            <person name="Clum A."/>
            <person name="Steindorff A."/>
            <person name="Ohm R."/>
            <person name="Martin F."/>
            <person name="Silar P."/>
            <person name="Natvig D."/>
            <person name="Lalanne C."/>
            <person name="Gautier V."/>
            <person name="Ament-Velasquez S.L."/>
            <person name="Kruys A."/>
            <person name="Hutchinson M.I."/>
            <person name="Powell A.J."/>
            <person name="Barry K."/>
            <person name="Miller A.N."/>
            <person name="Grigoriev I.V."/>
            <person name="Debuchy R."/>
            <person name="Gladieux P."/>
            <person name="Thoren M.H."/>
            <person name="Johannesson H."/>
        </authorList>
    </citation>
    <scope>NUCLEOTIDE SEQUENCE</scope>
    <source>
        <strain evidence="3">CBS 560.94</strain>
    </source>
</reference>
<evidence type="ECO:0000259" key="2">
    <source>
        <dbReference type="Pfam" id="PF06985"/>
    </source>
</evidence>
<evidence type="ECO:0000313" key="3">
    <source>
        <dbReference type="EMBL" id="KAK3344697.1"/>
    </source>
</evidence>
<dbReference type="EMBL" id="JAUEPP010000004">
    <property type="protein sequence ID" value="KAK3344697.1"/>
    <property type="molecule type" value="Genomic_DNA"/>
</dbReference>
<dbReference type="AlphaFoldDB" id="A0AAE0JE68"/>
<protein>
    <submittedName>
        <fullName evidence="3">Heterokaryon incompatibility protein-domain-containing protein</fullName>
    </submittedName>
</protein>
<reference evidence="3" key="1">
    <citation type="journal article" date="2023" name="Mol. Phylogenet. Evol.">
        <title>Genome-scale phylogeny and comparative genomics of the fungal order Sordariales.</title>
        <authorList>
            <person name="Hensen N."/>
            <person name="Bonometti L."/>
            <person name="Westerberg I."/>
            <person name="Brannstrom I.O."/>
            <person name="Guillou S."/>
            <person name="Cros-Aarteil S."/>
            <person name="Calhoun S."/>
            <person name="Haridas S."/>
            <person name="Kuo A."/>
            <person name="Mondo S."/>
            <person name="Pangilinan J."/>
            <person name="Riley R."/>
            <person name="LaButti K."/>
            <person name="Andreopoulos B."/>
            <person name="Lipzen A."/>
            <person name="Chen C."/>
            <person name="Yan M."/>
            <person name="Daum C."/>
            <person name="Ng V."/>
            <person name="Clum A."/>
            <person name="Steindorff A."/>
            <person name="Ohm R.A."/>
            <person name="Martin F."/>
            <person name="Silar P."/>
            <person name="Natvig D.O."/>
            <person name="Lalanne C."/>
            <person name="Gautier V."/>
            <person name="Ament-Velasquez S.L."/>
            <person name="Kruys A."/>
            <person name="Hutchinson M.I."/>
            <person name="Powell A.J."/>
            <person name="Barry K."/>
            <person name="Miller A.N."/>
            <person name="Grigoriev I.V."/>
            <person name="Debuchy R."/>
            <person name="Gladieux P."/>
            <person name="Hiltunen Thoren M."/>
            <person name="Johannesson H."/>
        </authorList>
    </citation>
    <scope>NUCLEOTIDE SEQUENCE</scope>
    <source>
        <strain evidence="3">CBS 560.94</strain>
    </source>
</reference>
<dbReference type="Pfam" id="PF06985">
    <property type="entry name" value="HET"/>
    <property type="match status" value="1"/>
</dbReference>
<dbReference type="PANTHER" id="PTHR33112">
    <property type="entry name" value="DOMAIN PROTEIN, PUTATIVE-RELATED"/>
    <property type="match status" value="1"/>
</dbReference>
<gene>
    <name evidence="3" type="ORF">B0H65DRAFT_464171</name>
</gene>
<keyword evidence="4" id="KW-1185">Reference proteome</keyword>
<dbReference type="GeneID" id="87863904"/>
<evidence type="ECO:0000313" key="4">
    <source>
        <dbReference type="Proteomes" id="UP001278500"/>
    </source>
</evidence>